<protein>
    <submittedName>
        <fullName evidence="1">Uncharacterized protein</fullName>
    </submittedName>
</protein>
<keyword evidence="2" id="KW-1185">Reference proteome</keyword>
<evidence type="ECO:0000313" key="2">
    <source>
        <dbReference type="Proteomes" id="UP000003155"/>
    </source>
</evidence>
<dbReference type="AlphaFoldDB" id="F0HAR6"/>
<proteinExistence type="predicted"/>
<accession>F0HAR6</accession>
<dbReference type="Proteomes" id="UP000003155">
    <property type="component" value="Unassembled WGS sequence"/>
</dbReference>
<evidence type="ECO:0000313" key="1">
    <source>
        <dbReference type="EMBL" id="EGC85139.1"/>
    </source>
</evidence>
<comment type="caution">
    <text evidence="1">The sequence shown here is derived from an EMBL/GenBank/DDBJ whole genome shotgun (WGS) entry which is preliminary data.</text>
</comment>
<dbReference type="EMBL" id="AEXO01000113">
    <property type="protein sequence ID" value="EGC85139.1"/>
    <property type="molecule type" value="Genomic_DNA"/>
</dbReference>
<organism evidence="1 2">
    <name type="scientific">Prevotella denticola CRIS 18C-A</name>
    <dbReference type="NCBI Taxonomy" id="944557"/>
    <lineage>
        <taxon>Bacteria</taxon>
        <taxon>Pseudomonadati</taxon>
        <taxon>Bacteroidota</taxon>
        <taxon>Bacteroidia</taxon>
        <taxon>Bacteroidales</taxon>
        <taxon>Prevotellaceae</taxon>
        <taxon>Prevotella</taxon>
    </lineage>
</organism>
<sequence length="59" mass="6644">MGYLLYAAFKLCHFFCIIGWGIEESVSHSHIVGTDVLVCPRNRFLSTDEGFCPYSSVII</sequence>
<reference evidence="1 2" key="1">
    <citation type="submission" date="2011-02" db="EMBL/GenBank/DDBJ databases">
        <authorList>
            <person name="Durkin A.S."/>
            <person name="Madupu R."/>
            <person name="Torralba M."/>
            <person name="Gillis M."/>
            <person name="Methe B."/>
            <person name="Sutton G."/>
            <person name="Nelson K.E."/>
        </authorList>
    </citation>
    <scope>NUCLEOTIDE SEQUENCE [LARGE SCALE GENOMIC DNA]</scope>
    <source>
        <strain evidence="1 2">CRIS 18C-A</strain>
    </source>
</reference>
<name>F0HAR6_9BACT</name>
<gene>
    <name evidence="1" type="ORF">HMPREF9303_0180</name>
</gene>